<sequence length="896" mass="98250">MRAFLIAPLLLISSQATAADSPFLPETRYVDEAPALAEVVGHELGERISTPAQIRTWFETLAETWPERIKLVPYAESWQGRELFYAVIGTPERIAALDEIQADIQVIAHPHRHESAAVEQALARVPGTYWYAATVHGNEISPSESAMQLALHLLAADDDPVVDEILEHSLVFINPVQNPDGLARFIHEFEEALGLEPIASRLAAEHDEPWPTGRVNHYLFDLNRDWLAMTQPETQGHAEALLDWYPLAFVDAHEMGTDSTFFFAPEAVPYNPLLASGQRASLEVFGRNNARWFDRFGFPYFTREVYDAFYPGYGASWPSYYGGVAMTYEQGSARGLLARTQSGEEFTFYDTVEEYFIAALATAQTVARERDKLWSDFAAYRRQAVAMAGRDGPGGWVIPVQDDQGGADRLASLLARHGAEVFRADDGINACGRDLMAGSYLIPGAQPSHRKLRVLLDERVEMDADFLAAQERRRARDLPDEIYDVTAWSLPLMFNVDVLECNRSLTVNGLAPVTPENRTSGPAPTDEAAVAWIVPGGSTANPRFLAAALRRGLNVLSNEEAFVQDGNRYPSGSLIVPVAGNPEYLADIVRELAEQTGARAVSLDSSWVTEGPSLGSRKVRPLVAPRIAMAWDASTDFYSAGAVRFVIEHQIGYPVTPIRGRTLARADLNHFDVLILPDSGGGRFGSYASVLGESGATHLAEWVDNGGVLVTMADATEWAAHPDIDLLALRAEYQAVEDGDDSGEEGDQAAARVPGALIENAEQLDAAMRPAQERPDSVSGVLVRAAVDEEHWLGAGIAETVQVLVRGDRIFAPLPRDQGATVARFAGPDELLASGQLWQENRRQLAYKPFVVVQRRELGLVVGFTEDPAVRAYLDGLQGLLANAVLRAPSYSRRLR</sequence>
<dbReference type="RefSeq" id="WP_164212212.1">
    <property type="nucleotide sequence ID" value="NZ_JAAGSC010000044.1"/>
</dbReference>
<reference evidence="4 5" key="1">
    <citation type="submission" date="2020-02" db="EMBL/GenBank/DDBJ databases">
        <authorList>
            <person name="Zhang X.-Y."/>
        </authorList>
    </citation>
    <scope>NUCLEOTIDE SEQUENCE [LARGE SCALE GENOMIC DNA]</scope>
    <source>
        <strain evidence="4 5">C33</strain>
    </source>
</reference>
<organism evidence="4 5">
    <name type="scientific">Wenzhouxiangella limi</name>
    <dbReference type="NCBI Taxonomy" id="2707351"/>
    <lineage>
        <taxon>Bacteria</taxon>
        <taxon>Pseudomonadati</taxon>
        <taxon>Pseudomonadota</taxon>
        <taxon>Gammaproteobacteria</taxon>
        <taxon>Chromatiales</taxon>
        <taxon>Wenzhouxiangellaceae</taxon>
        <taxon>Wenzhouxiangella</taxon>
    </lineage>
</organism>
<comment type="caution">
    <text evidence="1">Lacks conserved residue(s) required for the propagation of feature annotation.</text>
</comment>
<protein>
    <submittedName>
        <fullName evidence="4">Peptidase</fullName>
    </submittedName>
</protein>
<dbReference type="SUPFAM" id="SSF52317">
    <property type="entry name" value="Class I glutamine amidotransferase-like"/>
    <property type="match status" value="1"/>
</dbReference>
<dbReference type="InterPro" id="IPR000834">
    <property type="entry name" value="Peptidase_M14"/>
</dbReference>
<proteinExistence type="inferred from homology"/>
<name>A0A845V9K1_9GAMM</name>
<comment type="caution">
    <text evidence="4">The sequence shown here is derived from an EMBL/GenBank/DDBJ whole genome shotgun (WGS) entry which is preliminary data.</text>
</comment>
<dbReference type="AlphaFoldDB" id="A0A845V9K1"/>
<dbReference type="PROSITE" id="PS52035">
    <property type="entry name" value="PEPTIDASE_M14"/>
    <property type="match status" value="1"/>
</dbReference>
<dbReference type="GO" id="GO:0008270">
    <property type="term" value="F:zinc ion binding"/>
    <property type="evidence" value="ECO:0007669"/>
    <property type="project" value="InterPro"/>
</dbReference>
<comment type="similarity">
    <text evidence="1">Belongs to the peptidase M14 family.</text>
</comment>
<dbReference type="InterPro" id="IPR029062">
    <property type="entry name" value="Class_I_gatase-like"/>
</dbReference>
<accession>A0A845V9K1</accession>
<dbReference type="Pfam" id="PF00246">
    <property type="entry name" value="Peptidase_M14"/>
    <property type="match status" value="1"/>
</dbReference>
<keyword evidence="5" id="KW-1185">Reference proteome</keyword>
<feature type="signal peptide" evidence="2">
    <location>
        <begin position="1"/>
        <end position="18"/>
    </location>
</feature>
<evidence type="ECO:0000256" key="1">
    <source>
        <dbReference type="PROSITE-ProRule" id="PRU01379"/>
    </source>
</evidence>
<feature type="domain" description="Peptidase M14" evidence="3">
    <location>
        <begin position="47"/>
        <end position="366"/>
    </location>
</feature>
<dbReference type="GO" id="GO:0006508">
    <property type="term" value="P:proteolysis"/>
    <property type="evidence" value="ECO:0007669"/>
    <property type="project" value="InterPro"/>
</dbReference>
<dbReference type="GO" id="GO:0004181">
    <property type="term" value="F:metallocarboxypeptidase activity"/>
    <property type="evidence" value="ECO:0007669"/>
    <property type="project" value="InterPro"/>
</dbReference>
<evidence type="ECO:0000313" key="5">
    <source>
        <dbReference type="Proteomes" id="UP000484885"/>
    </source>
</evidence>
<evidence type="ECO:0000259" key="3">
    <source>
        <dbReference type="PROSITE" id="PS52035"/>
    </source>
</evidence>
<evidence type="ECO:0000313" key="4">
    <source>
        <dbReference type="EMBL" id="NDY96821.1"/>
    </source>
</evidence>
<dbReference type="Gene3D" id="3.40.630.10">
    <property type="entry name" value="Zn peptidases"/>
    <property type="match status" value="1"/>
</dbReference>
<evidence type="ECO:0000256" key="2">
    <source>
        <dbReference type="SAM" id="SignalP"/>
    </source>
</evidence>
<gene>
    <name evidence="4" type="ORF">G3I74_13895</name>
</gene>
<dbReference type="SUPFAM" id="SSF53187">
    <property type="entry name" value="Zn-dependent exopeptidases"/>
    <property type="match status" value="1"/>
</dbReference>
<dbReference type="EMBL" id="JAAGSC010000044">
    <property type="protein sequence ID" value="NDY96821.1"/>
    <property type="molecule type" value="Genomic_DNA"/>
</dbReference>
<dbReference type="Proteomes" id="UP000484885">
    <property type="component" value="Unassembled WGS sequence"/>
</dbReference>
<keyword evidence="2" id="KW-0732">Signal</keyword>
<feature type="chain" id="PRO_5032562164" evidence="2">
    <location>
        <begin position="19"/>
        <end position="896"/>
    </location>
</feature>